<protein>
    <submittedName>
        <fullName evidence="3">Protein POLAR</fullName>
    </submittedName>
</protein>
<feature type="coiled-coil region" evidence="1">
    <location>
        <begin position="142"/>
        <end position="169"/>
    </location>
</feature>
<feature type="region of interest" description="Disordered" evidence="2">
    <location>
        <begin position="235"/>
        <end position="306"/>
    </location>
</feature>
<evidence type="ECO:0000256" key="2">
    <source>
        <dbReference type="SAM" id="MobiDB-lite"/>
    </source>
</evidence>
<reference evidence="4" key="1">
    <citation type="journal article" date="2019" name="Nat. Commun.">
        <title>The genome of broomcorn millet.</title>
        <authorList>
            <person name="Zou C."/>
            <person name="Miki D."/>
            <person name="Li D."/>
            <person name="Tang Q."/>
            <person name="Xiao L."/>
            <person name="Rajput S."/>
            <person name="Deng P."/>
            <person name="Jia W."/>
            <person name="Huang R."/>
            <person name="Zhang M."/>
            <person name="Sun Y."/>
            <person name="Hu J."/>
            <person name="Fu X."/>
            <person name="Schnable P.S."/>
            <person name="Li F."/>
            <person name="Zhang H."/>
            <person name="Feng B."/>
            <person name="Zhu X."/>
            <person name="Liu R."/>
            <person name="Schnable J.C."/>
            <person name="Zhu J.-K."/>
            <person name="Zhang H."/>
        </authorList>
    </citation>
    <scope>NUCLEOTIDE SEQUENCE [LARGE SCALE GENOMIC DNA]</scope>
</reference>
<dbReference type="EMBL" id="PQIB02000007">
    <property type="protein sequence ID" value="RLN08551.1"/>
    <property type="molecule type" value="Genomic_DNA"/>
</dbReference>
<proteinExistence type="predicted"/>
<dbReference type="PANTHER" id="PTHR33476:SF24">
    <property type="entry name" value="PROTEIN POLAR LOCALIZATION DURING ASYMMETRIC DIVISION AND REDISTRIBUTION"/>
    <property type="match status" value="1"/>
</dbReference>
<gene>
    <name evidence="3" type="ORF">C2845_PM11G00910</name>
</gene>
<feature type="region of interest" description="Disordered" evidence="2">
    <location>
        <begin position="1"/>
        <end position="93"/>
    </location>
</feature>
<organism evidence="3 4">
    <name type="scientific">Panicum miliaceum</name>
    <name type="common">Proso millet</name>
    <name type="synonym">Broomcorn millet</name>
    <dbReference type="NCBI Taxonomy" id="4540"/>
    <lineage>
        <taxon>Eukaryota</taxon>
        <taxon>Viridiplantae</taxon>
        <taxon>Streptophyta</taxon>
        <taxon>Embryophyta</taxon>
        <taxon>Tracheophyta</taxon>
        <taxon>Spermatophyta</taxon>
        <taxon>Magnoliopsida</taxon>
        <taxon>Liliopsida</taxon>
        <taxon>Poales</taxon>
        <taxon>Poaceae</taxon>
        <taxon>PACMAD clade</taxon>
        <taxon>Panicoideae</taxon>
        <taxon>Panicodae</taxon>
        <taxon>Paniceae</taxon>
        <taxon>Panicinae</taxon>
        <taxon>Panicum</taxon>
        <taxon>Panicum sect. Panicum</taxon>
    </lineage>
</organism>
<evidence type="ECO:0000313" key="3">
    <source>
        <dbReference type="EMBL" id="RLN08551.1"/>
    </source>
</evidence>
<keyword evidence="4" id="KW-1185">Reference proteome</keyword>
<evidence type="ECO:0000256" key="1">
    <source>
        <dbReference type="SAM" id="Coils"/>
    </source>
</evidence>
<evidence type="ECO:0000313" key="4">
    <source>
        <dbReference type="Proteomes" id="UP000275267"/>
    </source>
</evidence>
<dbReference type="Proteomes" id="UP000275267">
    <property type="component" value="Unassembled WGS sequence"/>
</dbReference>
<dbReference type="GO" id="GO:0008356">
    <property type="term" value="P:asymmetric cell division"/>
    <property type="evidence" value="ECO:0007669"/>
    <property type="project" value="InterPro"/>
</dbReference>
<dbReference type="OrthoDB" id="1916242at2759"/>
<dbReference type="InterPro" id="IPR040348">
    <property type="entry name" value="POLAR-like"/>
</dbReference>
<keyword evidence="1" id="KW-0175">Coiled coil</keyword>
<feature type="compositionally biased region" description="Basic residues" evidence="2">
    <location>
        <begin position="59"/>
        <end position="68"/>
    </location>
</feature>
<comment type="caution">
    <text evidence="3">The sequence shown here is derived from an EMBL/GenBank/DDBJ whole genome shotgun (WGS) entry which is preliminary data.</text>
</comment>
<name>A0A3L6RRU8_PANMI</name>
<feature type="compositionally biased region" description="Polar residues" evidence="2">
    <location>
        <begin position="251"/>
        <end position="261"/>
    </location>
</feature>
<dbReference type="PANTHER" id="PTHR33476">
    <property type="entry name" value="EMB|CAB62613.1"/>
    <property type="match status" value="1"/>
</dbReference>
<accession>A0A3L6RRU8</accession>
<sequence>MAAPGDGDIGEAEAASTAKNRRRIHDYLGEGEDGEAASPPSPGTPPRLRLPRFTCARIRFGRKRGGSRGRKEVAAAAEKSDGASSAEFPSDSYSSVPAIAGPSKQAAGTTATSGGTSSVAAAAQTGMGLSMLLLLARTCVELNRMAEVRAQMEALLKEIRDEADRVKGAADHVAVTPKACNGNLQSTSTTTTASSSCVSDTSTNCLGIARGEDGRSTSEDEECTGADGALEAELEAEPARARRQPPPLEWTCSTEQETPESPSDDDEFIELEGGRFRSGGGRYPDGSDDDDGSSSRERNEGGVSAIELERRLHELRHRRDLERIESLESALRRAERRLTEKEMEARLWQDTAALALGGQPAPRDVGRGQ</sequence>
<feature type="compositionally biased region" description="Basic and acidic residues" evidence="2">
    <location>
        <begin position="69"/>
        <end position="81"/>
    </location>
</feature>
<dbReference type="AlphaFoldDB" id="A0A3L6RRU8"/>